<gene>
    <name evidence="4" type="ORF">DJ017_04090</name>
</gene>
<dbReference type="PANTHER" id="PTHR45138:SF9">
    <property type="entry name" value="DIGUANYLATE CYCLASE DGCM-RELATED"/>
    <property type="match status" value="1"/>
</dbReference>
<dbReference type="EMBL" id="QFYQ01000001">
    <property type="protein sequence ID" value="RAK53764.1"/>
    <property type="molecule type" value="Genomic_DNA"/>
</dbReference>
<reference evidence="5" key="1">
    <citation type="submission" date="2018-05" db="EMBL/GenBank/DDBJ databases">
        <authorList>
            <person name="Li X."/>
        </authorList>
    </citation>
    <scope>NUCLEOTIDE SEQUENCE [LARGE SCALE GENOMIC DNA]</scope>
    <source>
        <strain evidence="5">LX32</strain>
    </source>
</reference>
<dbReference type="SMART" id="SM00267">
    <property type="entry name" value="GGDEF"/>
    <property type="match status" value="1"/>
</dbReference>
<dbReference type="Proteomes" id="UP000249254">
    <property type="component" value="Unassembled WGS sequence"/>
</dbReference>
<proteinExistence type="predicted"/>
<dbReference type="PROSITE" id="PS50887">
    <property type="entry name" value="GGDEF"/>
    <property type="match status" value="1"/>
</dbReference>
<dbReference type="OrthoDB" id="9812260at2"/>
<dbReference type="Gene3D" id="3.30.70.270">
    <property type="match status" value="1"/>
</dbReference>
<comment type="catalytic activity">
    <reaction evidence="2">
        <text>2 GTP = 3',3'-c-di-GMP + 2 diphosphate</text>
        <dbReference type="Rhea" id="RHEA:24898"/>
        <dbReference type="ChEBI" id="CHEBI:33019"/>
        <dbReference type="ChEBI" id="CHEBI:37565"/>
        <dbReference type="ChEBI" id="CHEBI:58805"/>
        <dbReference type="EC" id="2.7.7.65"/>
    </reaction>
</comment>
<dbReference type="RefSeq" id="WP_111527516.1">
    <property type="nucleotide sequence ID" value="NZ_JBHRSG010000005.1"/>
</dbReference>
<dbReference type="GO" id="GO:0052621">
    <property type="term" value="F:diguanylate cyclase activity"/>
    <property type="evidence" value="ECO:0007669"/>
    <property type="project" value="UniProtKB-EC"/>
</dbReference>
<evidence type="ECO:0000313" key="5">
    <source>
        <dbReference type="Proteomes" id="UP000249254"/>
    </source>
</evidence>
<dbReference type="CDD" id="cd01949">
    <property type="entry name" value="GGDEF"/>
    <property type="match status" value="1"/>
</dbReference>
<dbReference type="FunFam" id="3.30.70.270:FF:000001">
    <property type="entry name" value="Diguanylate cyclase domain protein"/>
    <property type="match status" value="1"/>
</dbReference>
<protein>
    <recommendedName>
        <fullName evidence="1">diguanylate cyclase</fullName>
        <ecNumber evidence="1">2.7.7.65</ecNumber>
    </recommendedName>
</protein>
<name>A0A328AK38_9CAUL</name>
<dbReference type="SUPFAM" id="SSF55073">
    <property type="entry name" value="Nucleotide cyclase"/>
    <property type="match status" value="1"/>
</dbReference>
<sequence length="238" mass="25619">MKVTGSRSEPFSAIRRRALAQAGAQAVAAPGPTDTAAFLGLTEADLTPAVRAALQTLLAEVDDLRGEVGRLKTRLAETEGLADRDALTPLLNRRAFLRELNRVRTFAQRYGSPASVVYFDLDGFKTVNDRYGHAAGDAALRAVAERLLANVRESDVVGRMGGDEFAVILIQADQQVAEAKAASLAHAIEKEPIAFGDWSAPLHISYGVRQISLELEPEQLLHEADAAMFSAKRQRGAA</sequence>
<evidence type="ECO:0000256" key="1">
    <source>
        <dbReference type="ARBA" id="ARBA00012528"/>
    </source>
</evidence>
<dbReference type="PANTHER" id="PTHR45138">
    <property type="entry name" value="REGULATORY COMPONENTS OF SENSORY TRANSDUCTION SYSTEM"/>
    <property type="match status" value="1"/>
</dbReference>
<comment type="caution">
    <text evidence="4">The sequence shown here is derived from an EMBL/GenBank/DDBJ whole genome shotgun (WGS) entry which is preliminary data.</text>
</comment>
<evidence type="ECO:0000259" key="3">
    <source>
        <dbReference type="PROSITE" id="PS50887"/>
    </source>
</evidence>
<dbReference type="NCBIfam" id="TIGR00254">
    <property type="entry name" value="GGDEF"/>
    <property type="match status" value="1"/>
</dbReference>
<dbReference type="InterPro" id="IPR029787">
    <property type="entry name" value="Nucleotide_cyclase"/>
</dbReference>
<accession>A0A328AK38</accession>
<dbReference type="InterPro" id="IPR000160">
    <property type="entry name" value="GGDEF_dom"/>
</dbReference>
<dbReference type="Pfam" id="PF00990">
    <property type="entry name" value="GGDEF"/>
    <property type="match status" value="1"/>
</dbReference>
<evidence type="ECO:0000256" key="2">
    <source>
        <dbReference type="ARBA" id="ARBA00034247"/>
    </source>
</evidence>
<keyword evidence="5" id="KW-1185">Reference proteome</keyword>
<dbReference type="InterPro" id="IPR043128">
    <property type="entry name" value="Rev_trsase/Diguanyl_cyclase"/>
</dbReference>
<dbReference type="EC" id="2.7.7.65" evidence="1"/>
<organism evidence="4 5">
    <name type="scientific">Phenylobacterium soli</name>
    <dbReference type="NCBI Taxonomy" id="2170551"/>
    <lineage>
        <taxon>Bacteria</taxon>
        <taxon>Pseudomonadati</taxon>
        <taxon>Pseudomonadota</taxon>
        <taxon>Alphaproteobacteria</taxon>
        <taxon>Caulobacterales</taxon>
        <taxon>Caulobacteraceae</taxon>
        <taxon>Phenylobacterium</taxon>
    </lineage>
</organism>
<feature type="domain" description="GGDEF" evidence="3">
    <location>
        <begin position="112"/>
        <end position="238"/>
    </location>
</feature>
<dbReference type="AlphaFoldDB" id="A0A328AK38"/>
<evidence type="ECO:0000313" key="4">
    <source>
        <dbReference type="EMBL" id="RAK53764.1"/>
    </source>
</evidence>
<dbReference type="InterPro" id="IPR050469">
    <property type="entry name" value="Diguanylate_Cyclase"/>
</dbReference>